<dbReference type="AlphaFoldDB" id="A0A1M6M3H5"/>
<evidence type="ECO:0000313" key="2">
    <source>
        <dbReference type="EMBL" id="SHJ78078.1"/>
    </source>
</evidence>
<dbReference type="EMBL" id="FQZM01000060">
    <property type="protein sequence ID" value="SHJ78078.1"/>
    <property type="molecule type" value="Genomic_DNA"/>
</dbReference>
<accession>A0A1M6M3H5</accession>
<dbReference type="RefSeq" id="WP_072871275.1">
    <property type="nucleotide sequence ID" value="NZ_FQZM01000060.1"/>
</dbReference>
<evidence type="ECO:0008006" key="4">
    <source>
        <dbReference type="Google" id="ProtNLM"/>
    </source>
</evidence>
<organism evidence="2 3">
    <name type="scientific">Desulfofundulus thermosubterraneus DSM 16057</name>
    <dbReference type="NCBI Taxonomy" id="1121432"/>
    <lineage>
        <taxon>Bacteria</taxon>
        <taxon>Bacillati</taxon>
        <taxon>Bacillota</taxon>
        <taxon>Clostridia</taxon>
        <taxon>Eubacteriales</taxon>
        <taxon>Peptococcaceae</taxon>
        <taxon>Desulfofundulus</taxon>
    </lineage>
</organism>
<name>A0A1M6M3H5_9FIRM</name>
<gene>
    <name evidence="2" type="ORF">SAMN02745219_03320</name>
</gene>
<feature type="region of interest" description="Disordered" evidence="1">
    <location>
        <begin position="236"/>
        <end position="263"/>
    </location>
</feature>
<dbReference type="STRING" id="1121432.SAMN02745219_03320"/>
<dbReference type="Proteomes" id="UP000184529">
    <property type="component" value="Unassembled WGS sequence"/>
</dbReference>
<evidence type="ECO:0000313" key="3">
    <source>
        <dbReference type="Proteomes" id="UP000184529"/>
    </source>
</evidence>
<sequence>MLARLEAARQLYNACLGEAVKRVKLIQQSRLWQKAWKAGDKDQRNALIREACSKYGFTDAALQHYAIETRRSCWIRDHLDVHVAQKLGTRAFRAAQRVLFGQARRVRFKGKNQMDTVEGKSNDAGIRWRDGCVAWKDLILPAFIDPEDPVIRHALSCRVKYVRLVRRKVNGRNRFYAQLICEGAPYQKPENALGEGTVGIDAGPSIIARINSKEARLDRFCEELAEKEAEIRRLQRRLDRSRRTNNPENYNPDGTVKKGPKQWKKTKTYLKTQARLAEIWRKLSAHRRSLIGRMVNETLRMGNVFKFEKLSYRALQKTFGKSVNTRAPGRYFQELARKAESAGGKILEFPTRLKVKGTETHVGLSSYCICREHKMKSLSERWHICPCGVKCQRDLYSAYLACFVEEAGEDHFELDAGAAARQWPGRSRSCKRRRAVFPTPECPVPPDSPARGQRESLRKGGQPRPRPGMV</sequence>
<dbReference type="OrthoDB" id="1551477at2"/>
<feature type="region of interest" description="Disordered" evidence="1">
    <location>
        <begin position="437"/>
        <end position="470"/>
    </location>
</feature>
<reference evidence="3" key="1">
    <citation type="submission" date="2016-11" db="EMBL/GenBank/DDBJ databases">
        <authorList>
            <person name="Varghese N."/>
            <person name="Submissions S."/>
        </authorList>
    </citation>
    <scope>NUCLEOTIDE SEQUENCE [LARGE SCALE GENOMIC DNA]</scope>
    <source>
        <strain evidence="3">DSM 16057</strain>
    </source>
</reference>
<proteinExistence type="predicted"/>
<evidence type="ECO:0000256" key="1">
    <source>
        <dbReference type="SAM" id="MobiDB-lite"/>
    </source>
</evidence>
<keyword evidence="3" id="KW-1185">Reference proteome</keyword>
<protein>
    <recommendedName>
        <fullName evidence="4">Transposase</fullName>
    </recommendedName>
</protein>